<proteinExistence type="inferred from homology"/>
<comment type="cofactor">
    <cofactor evidence="3">
        <name>Zn(2+)</name>
        <dbReference type="ChEBI" id="CHEBI:29105"/>
    </cofactor>
    <text evidence="3">Binds 1 zinc ion.</text>
</comment>
<dbReference type="RefSeq" id="WP_369455839.1">
    <property type="nucleotide sequence ID" value="NZ_JBGCUO010000001.1"/>
</dbReference>
<feature type="binding site" evidence="3">
    <location>
        <position position="12"/>
    </location>
    <ligand>
        <name>Zn(2+)</name>
        <dbReference type="ChEBI" id="CHEBI:29105"/>
    </ligand>
</feature>
<dbReference type="PANTHER" id="PTHR36150:SF1">
    <property type="entry name" value="DNA GYRASE INHIBITOR YACG"/>
    <property type="match status" value="1"/>
</dbReference>
<dbReference type="Proteomes" id="UP001562065">
    <property type="component" value="Unassembled WGS sequence"/>
</dbReference>
<organism evidence="4 5">
    <name type="scientific">Isoalcanivorax beigongshangi</name>
    <dbReference type="NCBI Taxonomy" id="3238810"/>
    <lineage>
        <taxon>Bacteria</taxon>
        <taxon>Pseudomonadati</taxon>
        <taxon>Pseudomonadota</taxon>
        <taxon>Gammaproteobacteria</taxon>
        <taxon>Oceanospirillales</taxon>
        <taxon>Alcanivoracaceae</taxon>
        <taxon>Isoalcanivorax</taxon>
    </lineage>
</organism>
<feature type="binding site" evidence="3">
    <location>
        <position position="9"/>
    </location>
    <ligand>
        <name>Zn(2+)</name>
        <dbReference type="ChEBI" id="CHEBI:29105"/>
    </ligand>
</feature>
<reference evidence="4 5" key="1">
    <citation type="submission" date="2024-07" db="EMBL/GenBank/DDBJ databases">
        <authorList>
            <person name="Ren Q."/>
        </authorList>
    </citation>
    <scope>NUCLEOTIDE SEQUENCE [LARGE SCALE GENOMIC DNA]</scope>
    <source>
        <strain evidence="4 5">REN37</strain>
    </source>
</reference>
<dbReference type="Gene3D" id="3.30.50.10">
    <property type="entry name" value="Erythroid Transcription Factor GATA-1, subunit A"/>
    <property type="match status" value="1"/>
</dbReference>
<accession>A0ABV4AIY1</accession>
<evidence type="ECO:0000256" key="2">
    <source>
        <dbReference type="ARBA" id="ARBA00022833"/>
    </source>
</evidence>
<dbReference type="InterPro" id="IPR005584">
    <property type="entry name" value="DNA_gyrase_inhibitor_YacG"/>
</dbReference>
<keyword evidence="2 3" id="KW-0862">Zinc</keyword>
<gene>
    <name evidence="3 4" type="primary">yacG</name>
    <name evidence="4" type="ORF">AB5I84_10640</name>
</gene>
<dbReference type="EMBL" id="JBGCUO010000001">
    <property type="protein sequence ID" value="MEY1662605.1"/>
    <property type="molecule type" value="Genomic_DNA"/>
</dbReference>
<comment type="similarity">
    <text evidence="3">Belongs to the DNA gyrase inhibitor YacG family.</text>
</comment>
<comment type="subunit">
    <text evidence="3">Interacts with GyrB.</text>
</comment>
<evidence type="ECO:0000256" key="1">
    <source>
        <dbReference type="ARBA" id="ARBA00022723"/>
    </source>
</evidence>
<name>A0ABV4AIY1_9GAMM</name>
<feature type="binding site" evidence="3">
    <location>
        <position position="28"/>
    </location>
    <ligand>
        <name>Zn(2+)</name>
        <dbReference type="ChEBI" id="CHEBI:29105"/>
    </ligand>
</feature>
<keyword evidence="5" id="KW-1185">Reference proteome</keyword>
<comment type="function">
    <text evidence="3">Inhibits all the catalytic activities of DNA gyrase by preventing its interaction with DNA. Acts by binding directly to the C-terminal domain of GyrB, which probably disrupts DNA binding by the gyrase.</text>
</comment>
<keyword evidence="1 3" id="KW-0479">Metal-binding</keyword>
<protein>
    <recommendedName>
        <fullName evidence="3">DNA gyrase inhibitor YacG</fullName>
    </recommendedName>
</protein>
<sequence length="59" mass="6687">MSDATVVECPHCHTQVPWGPQSPFRPFCSERCKLIDLGDWAAERHAIPAETPDDFDDNF</sequence>
<dbReference type="HAMAP" id="MF_00649">
    <property type="entry name" value="DNA_gyrase_inhibitor_YacG"/>
    <property type="match status" value="1"/>
</dbReference>
<dbReference type="SUPFAM" id="SSF57716">
    <property type="entry name" value="Glucocorticoid receptor-like (DNA-binding domain)"/>
    <property type="match status" value="1"/>
</dbReference>
<dbReference type="PANTHER" id="PTHR36150">
    <property type="entry name" value="DNA GYRASE INHIBITOR YACG"/>
    <property type="match status" value="1"/>
</dbReference>
<dbReference type="NCBIfam" id="NF001638">
    <property type="entry name" value="PRK00418.1"/>
    <property type="match status" value="1"/>
</dbReference>
<dbReference type="InterPro" id="IPR013088">
    <property type="entry name" value="Znf_NHR/GATA"/>
</dbReference>
<dbReference type="Pfam" id="PF03884">
    <property type="entry name" value="YacG"/>
    <property type="match status" value="1"/>
</dbReference>
<evidence type="ECO:0000313" key="5">
    <source>
        <dbReference type="Proteomes" id="UP001562065"/>
    </source>
</evidence>
<evidence type="ECO:0000256" key="3">
    <source>
        <dbReference type="HAMAP-Rule" id="MF_00649"/>
    </source>
</evidence>
<feature type="binding site" evidence="3">
    <location>
        <position position="32"/>
    </location>
    <ligand>
        <name>Zn(2+)</name>
        <dbReference type="ChEBI" id="CHEBI:29105"/>
    </ligand>
</feature>
<comment type="caution">
    <text evidence="4">The sequence shown here is derived from an EMBL/GenBank/DDBJ whole genome shotgun (WGS) entry which is preliminary data.</text>
</comment>
<evidence type="ECO:0000313" key="4">
    <source>
        <dbReference type="EMBL" id="MEY1662605.1"/>
    </source>
</evidence>